<dbReference type="InterPro" id="IPR045163">
    <property type="entry name" value="Focadhesin/RST1"/>
</dbReference>
<feature type="domain" description="DUF3730" evidence="2">
    <location>
        <begin position="349"/>
        <end position="469"/>
    </location>
</feature>
<evidence type="ECO:0000313" key="4">
    <source>
        <dbReference type="RefSeq" id="XP_031566041.1"/>
    </source>
</evidence>
<dbReference type="GO" id="GO:0060147">
    <property type="term" value="P:regulation of post-transcriptional gene silencing"/>
    <property type="evidence" value="ECO:0007669"/>
    <property type="project" value="InterPro"/>
</dbReference>
<dbReference type="RefSeq" id="XP_031566041.1">
    <property type="nucleotide sequence ID" value="XM_031710181.1"/>
</dbReference>
<name>A0A6P8IH15_ACTTE</name>
<protein>
    <submittedName>
        <fullName evidence="4">Focadhesin-like</fullName>
    </submittedName>
</protein>
<dbReference type="GeneID" id="116301160"/>
<dbReference type="SUPFAM" id="SSF48371">
    <property type="entry name" value="ARM repeat"/>
    <property type="match status" value="1"/>
</dbReference>
<accession>A0A6P8IH15</accession>
<dbReference type="Pfam" id="PF11229">
    <property type="entry name" value="Focadhesin"/>
    <property type="match status" value="1"/>
</dbReference>
<feature type="domain" description="Focadhesin C-terminal" evidence="1">
    <location>
        <begin position="986"/>
        <end position="1553"/>
    </location>
</feature>
<dbReference type="InterPro" id="IPR021392">
    <property type="entry name" value="Focadhesin_C"/>
</dbReference>
<gene>
    <name evidence="4" type="primary">LOC116301160</name>
</gene>
<reference evidence="4" key="1">
    <citation type="submission" date="2025-08" db="UniProtKB">
        <authorList>
            <consortium name="RefSeq"/>
        </authorList>
    </citation>
    <scope>IDENTIFICATION</scope>
    <source>
        <tissue evidence="4">Tentacle</tissue>
    </source>
</reference>
<dbReference type="FunCoup" id="A0A6P8IH15">
    <property type="interactions" value="67"/>
</dbReference>
<dbReference type="InParanoid" id="A0A6P8IH15"/>
<evidence type="ECO:0000259" key="2">
    <source>
        <dbReference type="Pfam" id="PF12530"/>
    </source>
</evidence>
<dbReference type="PANTHER" id="PTHR16212">
    <property type="entry name" value="FOCADHESIN FAMILY MEMBER"/>
    <property type="match status" value="1"/>
</dbReference>
<evidence type="ECO:0000313" key="3">
    <source>
        <dbReference type="Proteomes" id="UP000515163"/>
    </source>
</evidence>
<dbReference type="InterPro" id="IPR016024">
    <property type="entry name" value="ARM-type_fold"/>
</dbReference>
<keyword evidence="3" id="KW-1185">Reference proteome</keyword>
<organism evidence="3 4">
    <name type="scientific">Actinia tenebrosa</name>
    <name type="common">Australian red waratah sea anemone</name>
    <dbReference type="NCBI Taxonomy" id="6105"/>
    <lineage>
        <taxon>Eukaryota</taxon>
        <taxon>Metazoa</taxon>
        <taxon>Cnidaria</taxon>
        <taxon>Anthozoa</taxon>
        <taxon>Hexacorallia</taxon>
        <taxon>Actiniaria</taxon>
        <taxon>Actiniidae</taxon>
        <taxon>Actinia</taxon>
    </lineage>
</organism>
<dbReference type="Proteomes" id="UP000515163">
    <property type="component" value="Unplaced"/>
</dbReference>
<dbReference type="KEGG" id="aten:116301160"/>
<dbReference type="Pfam" id="PF12530">
    <property type="entry name" value="DUF3730"/>
    <property type="match status" value="1"/>
</dbReference>
<dbReference type="InterPro" id="IPR022542">
    <property type="entry name" value="FOCAD/RST1_DUF3730"/>
</dbReference>
<dbReference type="OrthoDB" id="6125419at2759"/>
<sequence>MMKPFLLFILGDPRSSTDLSLKNYLQSVLLDTATLELYAEDKMQDSLLPTILDFLTSLLSFYKLDSNSIGQTTVLVHQQSEWFIQCTFNTELLSSSRTKQAYLSNIKKIVDHLLSLCSARLRNSLDVMSTLLAIRRIQKHVPEVFVTPRTLWAINVLLVESPTYYSLQLLNIWKEIIAYRTEDLDIHAASLGAVIPLLQLLSSNCQQAKQLATKCFAQLDVFRHHKDKEKYQEMLKELSKEPSKQSSPVILPSNWLVQMDVCASITSRILRDSQTAITWLAALKTSLSSCKDVPSHVSMILSVILVMPDPRVTCEVLKVMPLVFSAMPSQVRTVSLINQVQGYFGMLIDQPSQHGADLLGLLTTLISRNARHLQTRDDSSSVVVILCLQGIQALCQAEVVDLCTAWQVLAPKLAQDTRPAVIKGLCVLFSLTPSLATDTKEYEEFKSEVLVFLWKLTQHEEPFICGAAFAALSKFEVEDFKLLHLPEEILQPIREKLMSSKQPSSDEDAEILEQTVNNSSPPGEVYVTLLSKIHSKSLPDFQTFLTSLLQREVASIPRGLIHNAMRANPSHDRALAGIPTFLQAQYDKSKTPGLNTGLAVGLLFCFEPPFEQHEGKRGRRYHVDCARSYRHMLGSLLHEVPIQPSEWHRNLLLPQAWTVFMTRLYNTCVQGRKEELALQFSHGHITDEKELNEKQTNAWMVTRDILTEQLQSASRGNPSVQGNSVLALAGLAFAVCSHTSQDSAETTGSNQSDGDGVQGDDRQRMRDWLCVIADTLMAVLDGNYKAKTSLVWCQQVSSPTSTASSLLARACAALALSQLVPVLVTLEPDRVKTFTEALKHRVPGQPKAGSSSVIQNHCSLGLGLLLNKLYQEHFSELAGKEGYMIMATALDVLEGAALSADLENTEGACLGMGLALSALCRENIVDSRVHLLTMHQKLIALIQDYGQETADQRLQSLSFSFSLVSVNAYHTGIISGEDATQCVLLLKDLSSKNVEAVGMALSLGCLLHGLVTSGHAGVTDFVTQQLKLWETWIENEELPSLQQLAGVNGLMGLLGSEQALLQMDVSATDAEIVGKGKSLSILKTLKSIISSPHDVGVAANIAWLLGHIYSAATSNSISKTSVPANYSYLPEKSILRAVFDFLLAAGKTGPHLHFSSHVINSVLVGLVTGPEVALPPVNWASVLGPIMRSSFGQETNRLCLQFAVTQAKSSSSLISFLSSWLSTALFVGLQPECQKELYQSLSKLMYVVPSARLQEFLKGPVITGFNPSKGLSISEAILRGVLSALQVKDLPISVFGWMSSTLQQIYKSCSQDACAKFPFISELLAKCLAQVPLEQADKLTQKSSVKSILVRCGLVSNGQAPLKWLNICITWVLDSTNQDAADLMSWYIVGALSATQGFHHHRTDDRVSWFTDVISQIRITATSNQQKTSAETVTRGLTLLSGLAVYFSCSPLSLAIDASPLTGHQKETQTTSLEAVQSNLHELLRLLSCALAELMKSDPWGHITEKLLEWLFVIQGSSAVQSDCSLQNIIQECIVVFKDTEVFKKMSMWTEALTRIQGIMAHH</sequence>
<evidence type="ECO:0000259" key="1">
    <source>
        <dbReference type="Pfam" id="PF11229"/>
    </source>
</evidence>
<proteinExistence type="predicted"/>
<dbReference type="PANTHER" id="PTHR16212:SF4">
    <property type="entry name" value="FOCADHESIN"/>
    <property type="match status" value="1"/>
</dbReference>